<dbReference type="SMART" id="SM00484">
    <property type="entry name" value="XPGI"/>
    <property type="match status" value="1"/>
</dbReference>
<comment type="caution">
    <text evidence="5">The sequence shown here is derived from an EMBL/GenBank/DDBJ whole genome shotgun (WGS) entry which is preliminary data.</text>
</comment>
<name>A0AAV3NW32_LITER</name>
<evidence type="ECO:0000256" key="2">
    <source>
        <dbReference type="ARBA" id="ARBA00023242"/>
    </source>
</evidence>
<evidence type="ECO:0000259" key="3">
    <source>
        <dbReference type="SMART" id="SM00484"/>
    </source>
</evidence>
<dbReference type="SUPFAM" id="SSF88723">
    <property type="entry name" value="PIN domain-like"/>
    <property type="match status" value="1"/>
</dbReference>
<feature type="domain" description="XPG-I" evidence="3">
    <location>
        <begin position="128"/>
        <end position="200"/>
    </location>
</feature>
<protein>
    <submittedName>
        <fullName evidence="5">Exodeoxyribonuclease</fullName>
    </submittedName>
</protein>
<dbReference type="Pfam" id="PF00867">
    <property type="entry name" value="XPG_I"/>
    <property type="match status" value="1"/>
</dbReference>
<dbReference type="EMBL" id="BAABME010015862">
    <property type="protein sequence ID" value="GAA0143341.1"/>
    <property type="molecule type" value="Genomic_DNA"/>
</dbReference>
<evidence type="ECO:0000259" key="4">
    <source>
        <dbReference type="SMART" id="SM00485"/>
    </source>
</evidence>
<keyword evidence="2" id="KW-0539">Nucleus</keyword>
<evidence type="ECO:0000313" key="6">
    <source>
        <dbReference type="Proteomes" id="UP001454036"/>
    </source>
</evidence>
<dbReference type="Gene3D" id="3.40.50.1010">
    <property type="entry name" value="5'-nuclease"/>
    <property type="match status" value="1"/>
</dbReference>
<evidence type="ECO:0000256" key="1">
    <source>
        <dbReference type="ARBA" id="ARBA00004123"/>
    </source>
</evidence>
<dbReference type="GO" id="GO:0005634">
    <property type="term" value="C:nucleus"/>
    <property type="evidence" value="ECO:0007669"/>
    <property type="project" value="UniProtKB-SubCell"/>
</dbReference>
<evidence type="ECO:0000313" key="5">
    <source>
        <dbReference type="EMBL" id="GAA0143341.1"/>
    </source>
</evidence>
<feature type="domain" description="XPG N-terminal" evidence="4">
    <location>
        <begin position="1"/>
        <end position="97"/>
    </location>
</feature>
<dbReference type="InterPro" id="IPR006086">
    <property type="entry name" value="XPG-I_dom"/>
</dbReference>
<comment type="subcellular location">
    <subcellularLocation>
        <location evidence="1">Nucleus</location>
    </subcellularLocation>
</comment>
<dbReference type="InterPro" id="IPR006085">
    <property type="entry name" value="XPG_DNA_repair_N"/>
</dbReference>
<organism evidence="5 6">
    <name type="scientific">Lithospermum erythrorhizon</name>
    <name type="common">Purple gromwell</name>
    <name type="synonym">Lithospermum officinale var. erythrorhizon</name>
    <dbReference type="NCBI Taxonomy" id="34254"/>
    <lineage>
        <taxon>Eukaryota</taxon>
        <taxon>Viridiplantae</taxon>
        <taxon>Streptophyta</taxon>
        <taxon>Embryophyta</taxon>
        <taxon>Tracheophyta</taxon>
        <taxon>Spermatophyta</taxon>
        <taxon>Magnoliopsida</taxon>
        <taxon>eudicotyledons</taxon>
        <taxon>Gunneridae</taxon>
        <taxon>Pentapetalae</taxon>
        <taxon>asterids</taxon>
        <taxon>lamiids</taxon>
        <taxon>Boraginales</taxon>
        <taxon>Boraginaceae</taxon>
        <taxon>Boraginoideae</taxon>
        <taxon>Lithospermeae</taxon>
        <taxon>Lithospermum</taxon>
    </lineage>
</organism>
<dbReference type="GO" id="GO:0017108">
    <property type="term" value="F:5'-flap endonuclease activity"/>
    <property type="evidence" value="ECO:0007669"/>
    <property type="project" value="TreeGrafter"/>
</dbReference>
<dbReference type="InterPro" id="IPR029060">
    <property type="entry name" value="PIN-like_dom_sf"/>
</dbReference>
<reference evidence="5 6" key="1">
    <citation type="submission" date="2024-01" db="EMBL/GenBank/DDBJ databases">
        <title>The complete chloroplast genome sequence of Lithospermum erythrorhizon: insights into the phylogenetic relationship among Boraginaceae species and the maternal lineages of purple gromwells.</title>
        <authorList>
            <person name="Okada T."/>
            <person name="Watanabe K."/>
        </authorList>
    </citation>
    <scope>NUCLEOTIDE SEQUENCE [LARGE SCALE GENOMIC DNA]</scope>
</reference>
<proteinExistence type="predicted"/>
<dbReference type="GO" id="GO:0009555">
    <property type="term" value="P:pollen development"/>
    <property type="evidence" value="ECO:0007669"/>
    <property type="project" value="TreeGrafter"/>
</dbReference>
<sequence>MGVGGHFWDMLKPYGHYEGWGFLKNKRVAVDLSYWIVQHETAIKGLARKPHLRLIFFRTINLFSKFGAFPVFVVDGKPSPLKSQARIERFYRASGINLSSLPPVEEGVSVERNGIFKKYVEECVELLELLGMPVLHAIREAEALCAQLNREGHVDACITADSDAFLYGAKCVVKRLTPNSKLALLQCVAFFFSVLVRNQDNA</sequence>
<dbReference type="Pfam" id="PF00752">
    <property type="entry name" value="XPG_N"/>
    <property type="match status" value="1"/>
</dbReference>
<keyword evidence="6" id="KW-1185">Reference proteome</keyword>
<dbReference type="PANTHER" id="PTHR11081">
    <property type="entry name" value="FLAP ENDONUCLEASE FAMILY MEMBER"/>
    <property type="match status" value="1"/>
</dbReference>
<dbReference type="AlphaFoldDB" id="A0AAV3NW32"/>
<gene>
    <name evidence="5" type="ORF">LIER_35727</name>
</gene>
<accession>A0AAV3NW32</accession>
<dbReference type="Proteomes" id="UP001454036">
    <property type="component" value="Unassembled WGS sequence"/>
</dbReference>
<dbReference type="FunFam" id="3.40.50.1010:FF:000032">
    <property type="entry name" value="Flap endonuclease GEN-like 1"/>
    <property type="match status" value="1"/>
</dbReference>
<dbReference type="SMART" id="SM00485">
    <property type="entry name" value="XPGN"/>
    <property type="match status" value="1"/>
</dbReference>
<dbReference type="InterPro" id="IPR006084">
    <property type="entry name" value="XPG/Rad2"/>
</dbReference>
<dbReference type="PRINTS" id="PR00853">
    <property type="entry name" value="XPGRADSUPER"/>
</dbReference>
<dbReference type="PANTHER" id="PTHR11081:SF59">
    <property type="entry name" value="FI23547P1"/>
    <property type="match status" value="1"/>
</dbReference>